<comment type="similarity">
    <text evidence="2 6">Belongs to the dTDP-4-dehydrorhamnose reductase family.</text>
</comment>
<dbReference type="UniPathway" id="UPA00124"/>
<comment type="catalytic activity">
    <reaction evidence="5 6">
        <text>dTDP-beta-L-rhamnose + NADP(+) = dTDP-4-dehydro-beta-L-rhamnose + NADPH + H(+)</text>
        <dbReference type="Rhea" id="RHEA:21796"/>
        <dbReference type="ChEBI" id="CHEBI:15378"/>
        <dbReference type="ChEBI" id="CHEBI:57510"/>
        <dbReference type="ChEBI" id="CHEBI:57783"/>
        <dbReference type="ChEBI" id="CHEBI:58349"/>
        <dbReference type="ChEBI" id="CHEBI:62830"/>
        <dbReference type="EC" id="1.1.1.133"/>
    </reaction>
</comment>
<dbReference type="RefSeq" id="WP_131448994.1">
    <property type="nucleotide sequence ID" value="NZ_SJZB01000051.1"/>
</dbReference>
<reference evidence="8 9" key="1">
    <citation type="submission" date="2019-03" db="EMBL/GenBank/DDBJ databases">
        <title>Genome sequence of Thiobacillaceae bacterium LSR1, a sulfur-oxidizing bacterium isolated from freshwater sediment.</title>
        <authorList>
            <person name="Li S."/>
        </authorList>
    </citation>
    <scope>NUCLEOTIDE SEQUENCE [LARGE SCALE GENOMIC DNA]</scope>
    <source>
        <strain evidence="8 9">LSR1</strain>
    </source>
</reference>
<dbReference type="CDD" id="cd05254">
    <property type="entry name" value="dTDP_HR_like_SDR_e"/>
    <property type="match status" value="1"/>
</dbReference>
<sequence>MSAEARRILVLGGAGQLAWELRRSLASLGQVIAAGRRSATHAVDLEHPETILPLVEAVRPDWIVNAAAYTAVDRAEQEPERARAVNGVAPGLLAEAAGRVGAQLVHYSTDYVFDGRAGRPYLEDDPAYPLGVYGASKLDGEAAVARAGCDWLILRTAWLYGARGGNFMRTLRRLARERAELRVVADQVGAPTWARHVAEATAQMLARLGDDRAAWHRHCGVYHLSAAGETTWHGFAEAIVAHQRRHEELPCRAVTAIATADYPTPARRPACSLLDNGKLARAFGIRLPDWRVGLAQVQEELDAGEE</sequence>
<dbReference type="GO" id="GO:0008831">
    <property type="term" value="F:dTDP-4-dehydrorhamnose reductase activity"/>
    <property type="evidence" value="ECO:0007669"/>
    <property type="project" value="UniProtKB-EC"/>
</dbReference>
<evidence type="ECO:0000313" key="9">
    <source>
        <dbReference type="Proteomes" id="UP000295443"/>
    </source>
</evidence>
<organism evidence="8 9">
    <name type="scientific">Parasulfuritortus cantonensis</name>
    <dbReference type="NCBI Taxonomy" id="2528202"/>
    <lineage>
        <taxon>Bacteria</taxon>
        <taxon>Pseudomonadati</taxon>
        <taxon>Pseudomonadota</taxon>
        <taxon>Betaproteobacteria</taxon>
        <taxon>Nitrosomonadales</taxon>
        <taxon>Thiobacillaceae</taxon>
        <taxon>Parasulfuritortus</taxon>
    </lineage>
</organism>
<dbReference type="SUPFAM" id="SSF51735">
    <property type="entry name" value="NAD(P)-binding Rossmann-fold domains"/>
    <property type="match status" value="1"/>
</dbReference>
<evidence type="ECO:0000313" key="8">
    <source>
        <dbReference type="EMBL" id="TCJ11711.1"/>
    </source>
</evidence>
<comment type="caution">
    <text evidence="8">The sequence shown here is derived from an EMBL/GenBank/DDBJ whole genome shotgun (WGS) entry which is preliminary data.</text>
</comment>
<dbReference type="InterPro" id="IPR036291">
    <property type="entry name" value="NAD(P)-bd_dom_sf"/>
</dbReference>
<evidence type="ECO:0000256" key="2">
    <source>
        <dbReference type="ARBA" id="ARBA00010944"/>
    </source>
</evidence>
<dbReference type="Pfam" id="PF04321">
    <property type="entry name" value="RmlD_sub_bind"/>
    <property type="match status" value="1"/>
</dbReference>
<proteinExistence type="inferred from homology"/>
<dbReference type="EMBL" id="SJZB01000051">
    <property type="protein sequence ID" value="TCJ11711.1"/>
    <property type="molecule type" value="Genomic_DNA"/>
</dbReference>
<dbReference type="InterPro" id="IPR029903">
    <property type="entry name" value="RmlD-like-bd"/>
</dbReference>
<dbReference type="GO" id="GO:0005829">
    <property type="term" value="C:cytosol"/>
    <property type="evidence" value="ECO:0007669"/>
    <property type="project" value="TreeGrafter"/>
</dbReference>
<evidence type="ECO:0000259" key="7">
    <source>
        <dbReference type="Pfam" id="PF04321"/>
    </source>
</evidence>
<gene>
    <name evidence="8" type="primary">rfbD</name>
    <name evidence="8" type="ORF">EZJ19_14955</name>
</gene>
<dbReference type="OrthoDB" id="9803892at2"/>
<dbReference type="EC" id="1.1.1.133" evidence="3 6"/>
<dbReference type="Gene3D" id="3.90.25.10">
    <property type="entry name" value="UDP-galactose 4-epimerase, domain 1"/>
    <property type="match status" value="1"/>
</dbReference>
<dbReference type="Gene3D" id="3.40.50.720">
    <property type="entry name" value="NAD(P)-binding Rossmann-like Domain"/>
    <property type="match status" value="1"/>
</dbReference>
<evidence type="ECO:0000256" key="4">
    <source>
        <dbReference type="ARBA" id="ARBA00017099"/>
    </source>
</evidence>
<dbReference type="GO" id="GO:0019305">
    <property type="term" value="P:dTDP-rhamnose biosynthetic process"/>
    <property type="evidence" value="ECO:0007669"/>
    <property type="project" value="UniProtKB-UniPathway"/>
</dbReference>
<dbReference type="Proteomes" id="UP000295443">
    <property type="component" value="Unassembled WGS sequence"/>
</dbReference>
<evidence type="ECO:0000256" key="1">
    <source>
        <dbReference type="ARBA" id="ARBA00004781"/>
    </source>
</evidence>
<evidence type="ECO:0000256" key="3">
    <source>
        <dbReference type="ARBA" id="ARBA00012929"/>
    </source>
</evidence>
<keyword evidence="6 8" id="KW-0560">Oxidoreductase</keyword>
<name>A0A4R1B1N5_9PROT</name>
<dbReference type="PANTHER" id="PTHR10491:SF4">
    <property type="entry name" value="METHIONINE ADENOSYLTRANSFERASE 2 SUBUNIT BETA"/>
    <property type="match status" value="1"/>
</dbReference>
<dbReference type="NCBIfam" id="TIGR01214">
    <property type="entry name" value="rmlD"/>
    <property type="match status" value="1"/>
</dbReference>
<evidence type="ECO:0000256" key="6">
    <source>
        <dbReference type="RuleBase" id="RU364082"/>
    </source>
</evidence>
<evidence type="ECO:0000256" key="5">
    <source>
        <dbReference type="ARBA" id="ARBA00048200"/>
    </source>
</evidence>
<protein>
    <recommendedName>
        <fullName evidence="4 6">dTDP-4-dehydrorhamnose reductase</fullName>
        <ecNumber evidence="3 6">1.1.1.133</ecNumber>
    </recommendedName>
</protein>
<feature type="domain" description="RmlD-like substrate binding" evidence="7">
    <location>
        <begin position="7"/>
        <end position="301"/>
    </location>
</feature>
<dbReference type="InterPro" id="IPR005913">
    <property type="entry name" value="dTDP_dehydrorham_reduct"/>
</dbReference>
<keyword evidence="6" id="KW-0521">NADP</keyword>
<dbReference type="PANTHER" id="PTHR10491">
    <property type="entry name" value="DTDP-4-DEHYDRORHAMNOSE REDUCTASE"/>
    <property type="match status" value="1"/>
</dbReference>
<keyword evidence="9" id="KW-1185">Reference proteome</keyword>
<comment type="function">
    <text evidence="6">Catalyzes the reduction of dTDP-6-deoxy-L-lyxo-4-hexulose to yield dTDP-L-rhamnose.</text>
</comment>
<comment type="cofactor">
    <cofactor evidence="6">
        <name>Mg(2+)</name>
        <dbReference type="ChEBI" id="CHEBI:18420"/>
    </cofactor>
    <text evidence="6">Binds 1 Mg(2+) ion per monomer.</text>
</comment>
<comment type="pathway">
    <text evidence="1 6">Carbohydrate biosynthesis; dTDP-L-rhamnose biosynthesis.</text>
</comment>
<dbReference type="AlphaFoldDB" id="A0A4R1B1N5"/>
<accession>A0A4R1B1N5</accession>